<gene>
    <name evidence="1" type="ORF">LCGC14_1535690</name>
</gene>
<comment type="caution">
    <text evidence="1">The sequence shown here is derived from an EMBL/GenBank/DDBJ whole genome shotgun (WGS) entry which is preliminary data.</text>
</comment>
<dbReference type="Pfam" id="PF12640">
    <property type="entry name" value="UPF0489"/>
    <property type="match status" value="1"/>
</dbReference>
<sequence length="246" mass="29077">MDRILDIDLDFFLNKVSNARDDGKRLEKKKFYPWGKKTIKSFLENRCLLRRDSPIPGRIIKHHHKAFFFWRELILSKKISIPFELIRIDAHSDLGVADWGWIQVTSELLHKPIEDRIYPDESLLLGINEANYLAFVLACRWVKKLTFIIHPTWQDDLIKVYFKDFNIKSGFIQLNKFEKNELLEKGFDAEPSSTDLEPEIPVEFIPLIEYRNNQPFTLLTLSQSKSYTPKTSDKLIKVIKSYFKKI</sequence>
<proteinExistence type="predicted"/>
<dbReference type="EMBL" id="LAZR01011563">
    <property type="protein sequence ID" value="KKM61045.1"/>
    <property type="molecule type" value="Genomic_DNA"/>
</dbReference>
<evidence type="ECO:0000313" key="1">
    <source>
        <dbReference type="EMBL" id="KKM61045.1"/>
    </source>
</evidence>
<dbReference type="AlphaFoldDB" id="A0A0F9LA96"/>
<name>A0A0F9LA96_9ZZZZ</name>
<accession>A0A0F9LA96</accession>
<reference evidence="1" key="1">
    <citation type="journal article" date="2015" name="Nature">
        <title>Complex archaea that bridge the gap between prokaryotes and eukaryotes.</title>
        <authorList>
            <person name="Spang A."/>
            <person name="Saw J.H."/>
            <person name="Jorgensen S.L."/>
            <person name="Zaremba-Niedzwiedzka K."/>
            <person name="Martijn J."/>
            <person name="Lind A.E."/>
            <person name="van Eijk R."/>
            <person name="Schleper C."/>
            <person name="Guy L."/>
            <person name="Ettema T.J."/>
        </authorList>
    </citation>
    <scope>NUCLEOTIDE SEQUENCE</scope>
</reference>
<dbReference type="InterPro" id="IPR024131">
    <property type="entry name" value="UPF0489"/>
</dbReference>
<organism evidence="1">
    <name type="scientific">marine sediment metagenome</name>
    <dbReference type="NCBI Taxonomy" id="412755"/>
    <lineage>
        <taxon>unclassified sequences</taxon>
        <taxon>metagenomes</taxon>
        <taxon>ecological metagenomes</taxon>
    </lineage>
</organism>
<protein>
    <submittedName>
        <fullName evidence="1">Uncharacterized protein</fullName>
    </submittedName>
</protein>